<dbReference type="InterPro" id="IPR036116">
    <property type="entry name" value="FN3_sf"/>
</dbReference>
<evidence type="ECO:0000256" key="3">
    <source>
        <dbReference type="ARBA" id="ARBA00022729"/>
    </source>
</evidence>
<dbReference type="SUPFAM" id="SSF49265">
    <property type="entry name" value="Fibronectin type III"/>
    <property type="match status" value="1"/>
</dbReference>
<comment type="caution">
    <text evidence="10">The sequence shown here is derived from an EMBL/GenBank/DDBJ whole genome shotgun (WGS) entry which is preliminary data.</text>
</comment>
<feature type="domain" description="Fibronectin type-III" evidence="9">
    <location>
        <begin position="72"/>
        <end position="167"/>
    </location>
</feature>
<dbReference type="Pfam" id="PF19433">
    <property type="entry name" value="NDNF_C"/>
    <property type="match status" value="1"/>
</dbReference>
<dbReference type="InterPro" id="IPR019326">
    <property type="entry name" value="NDNF"/>
</dbReference>
<evidence type="ECO:0000256" key="2">
    <source>
        <dbReference type="ARBA" id="ARBA00022525"/>
    </source>
</evidence>
<evidence type="ECO:0000256" key="5">
    <source>
        <dbReference type="ARBA" id="ARBA00023180"/>
    </source>
</evidence>
<name>A0AAV4W161_9ARAC</name>
<gene>
    <name evidence="10" type="primary">NDNF</name>
    <name evidence="10" type="ORF">CDAR_182521</name>
</gene>
<dbReference type="Proteomes" id="UP001054837">
    <property type="component" value="Unassembled WGS sequence"/>
</dbReference>
<protein>
    <recommendedName>
        <fullName evidence="6">Protein NDNF</fullName>
    </recommendedName>
</protein>
<reference evidence="10 11" key="1">
    <citation type="submission" date="2021-06" db="EMBL/GenBank/DDBJ databases">
        <title>Caerostris darwini draft genome.</title>
        <authorList>
            <person name="Kono N."/>
            <person name="Arakawa K."/>
        </authorList>
    </citation>
    <scope>NUCLEOTIDE SEQUENCE [LARGE SCALE GENOMIC DNA]</scope>
</reference>
<dbReference type="Pfam" id="PF10179">
    <property type="entry name" value="NDNF"/>
    <property type="match status" value="2"/>
</dbReference>
<sequence length="416" mass="47138">MEYKPTSGPWSNQVMRPLPTPSATYHGRERSSYNIPGAPPGTYSLEMRLSSDGFAKVLVTTRSPDELPFHPPLPPQRSLQINRVKRNKILVSWQPSLTTKPHQYCVAMNNRGNYNSMCSAESDQWSGKHGTTITCVGQKTWHQFKGLQRGKTYHFDAFVLDTATNASSTYIGVSATLRGAGGTPHQRFKDDDIVTYKLDESNRHAVNTKYHVGKTKNPILVFVQSCTGPGPVNLHITTGGSSKQDIMSTTVLDIKTLRLPPTNASSLALSLRATSTRTRKVRIWMSSRRRNYPFPDMPQDKSIRVFESLNTCHSITIGWKTSADERVKYCIYKKDKEQNLSEPQDFCESYSTGVLVLCRRYHRFSNRRFSDLIMQKIKGLQPDTKYLLEVQVTKVKGEMLPYEQVWARTAKTCSKK</sequence>
<dbReference type="SMART" id="SM00060">
    <property type="entry name" value="FN3"/>
    <property type="match status" value="2"/>
</dbReference>
<keyword evidence="4" id="KW-0677">Repeat</keyword>
<evidence type="ECO:0000313" key="10">
    <source>
        <dbReference type="EMBL" id="GIY76480.1"/>
    </source>
</evidence>
<dbReference type="PANTHER" id="PTHR14619:SF3">
    <property type="entry name" value="PROTEIN NDNF"/>
    <property type="match status" value="1"/>
</dbReference>
<evidence type="ECO:0000256" key="8">
    <source>
        <dbReference type="SAM" id="MobiDB-lite"/>
    </source>
</evidence>
<dbReference type="InterPro" id="IPR003961">
    <property type="entry name" value="FN3_dom"/>
</dbReference>
<keyword evidence="2" id="KW-0964">Secreted</keyword>
<evidence type="ECO:0000259" key="9">
    <source>
        <dbReference type="SMART" id="SM00060"/>
    </source>
</evidence>
<proteinExistence type="predicted"/>
<evidence type="ECO:0000256" key="1">
    <source>
        <dbReference type="ARBA" id="ARBA00004613"/>
    </source>
</evidence>
<evidence type="ECO:0000313" key="11">
    <source>
        <dbReference type="Proteomes" id="UP001054837"/>
    </source>
</evidence>
<organism evidence="10 11">
    <name type="scientific">Caerostris darwini</name>
    <dbReference type="NCBI Taxonomy" id="1538125"/>
    <lineage>
        <taxon>Eukaryota</taxon>
        <taxon>Metazoa</taxon>
        <taxon>Ecdysozoa</taxon>
        <taxon>Arthropoda</taxon>
        <taxon>Chelicerata</taxon>
        <taxon>Arachnida</taxon>
        <taxon>Araneae</taxon>
        <taxon>Araneomorphae</taxon>
        <taxon>Entelegynae</taxon>
        <taxon>Araneoidea</taxon>
        <taxon>Araneidae</taxon>
        <taxon>Caerostris</taxon>
    </lineage>
</organism>
<dbReference type="Gene3D" id="2.60.40.10">
    <property type="entry name" value="Immunoglobulins"/>
    <property type="match status" value="1"/>
</dbReference>
<dbReference type="InterPro" id="IPR055271">
    <property type="entry name" value="NDNF_Fn(III)_1"/>
</dbReference>
<keyword evidence="11" id="KW-1185">Reference proteome</keyword>
<dbReference type="EMBL" id="BPLQ01014012">
    <property type="protein sequence ID" value="GIY76480.1"/>
    <property type="molecule type" value="Genomic_DNA"/>
</dbReference>
<dbReference type="InterPro" id="IPR013783">
    <property type="entry name" value="Ig-like_fold"/>
</dbReference>
<dbReference type="AlphaFoldDB" id="A0AAV4W161"/>
<evidence type="ECO:0000256" key="6">
    <source>
        <dbReference type="ARBA" id="ARBA00024096"/>
    </source>
</evidence>
<evidence type="ECO:0000256" key="7">
    <source>
        <dbReference type="ARBA" id="ARBA00046135"/>
    </source>
</evidence>
<evidence type="ECO:0000256" key="4">
    <source>
        <dbReference type="ARBA" id="ARBA00022737"/>
    </source>
</evidence>
<comment type="subcellular location">
    <subcellularLocation>
        <location evidence="1">Secreted</location>
    </subcellularLocation>
</comment>
<dbReference type="GO" id="GO:0005576">
    <property type="term" value="C:extracellular region"/>
    <property type="evidence" value="ECO:0007669"/>
    <property type="project" value="UniProtKB-SubCell"/>
</dbReference>
<keyword evidence="3" id="KW-0732">Signal</keyword>
<feature type="region of interest" description="Disordered" evidence="8">
    <location>
        <begin position="1"/>
        <end position="30"/>
    </location>
</feature>
<comment type="function">
    <text evidence="7">Secretory protein that plays a role in various cellular processes. Acts as a chemorepellent acting on gonadotropin-releasing hormone (GnRH) expressing neurons regulating their migration to the hypothalamus. Also promotes neuron migration, growth and survival as well as neurite outgrowth and is involved in the development of the olfactory system. May also act through the regulation of growth factors activity and downstream signaling. Also regulates extracellular matrix assembly and cell adhesiveness. Promotes endothelial cell survival, vessel formation and plays an important role in the process of revascularization through NOS3-dependent mechanisms.</text>
</comment>
<dbReference type="PANTHER" id="PTHR14619">
    <property type="entry name" value="NEURON-DERIVED NEUROTROPHIC FACTOR"/>
    <property type="match status" value="1"/>
</dbReference>
<accession>A0AAV4W161</accession>
<keyword evidence="5" id="KW-0325">Glycoprotein</keyword>
<feature type="domain" description="Fibronectin type-III" evidence="9">
    <location>
        <begin position="295"/>
        <end position="399"/>
    </location>
</feature>
<dbReference type="InterPro" id="IPR045805">
    <property type="entry name" value="NDNF_C"/>
</dbReference>